<sequence>MANQTPKSNPATANEPAKVAEREETKDDEIEVTWREEEPAHYILEIQSLTFLWEILSKPQVRGYESSAFEACDYKWSLILDPEFENGDLYLSLYLRNMDIQHLGHNRKIDALINFFVYHHGMNRYITIRDGKVKRFSAEKDKSGFSRLMLLTKFIDWLNPQENTCKFGVEVFVVKTGSLNHEVGQNPEKEKGECCSILDLHLRDNPVTWPIHNFSNSSEPRSFKFSIGSYVWELQLYPIGVPEVKRKYLSIYLHLQNSKEFESGDKLHVQWRLQIKSNRPRNPRRGESEYDPTKPRTGNAWFSRSQSCWGFPYFMKLADLKQTPGLIDNDAFTVEAEFNSIYVIQDLGPEPHAANLH</sequence>
<proteinExistence type="predicted"/>
<dbReference type="PANTHER" id="PTHR46162">
    <property type="entry name" value="TRAF-LIKE FAMILY PROTEIN"/>
    <property type="match status" value="1"/>
</dbReference>
<dbReference type="SMART" id="SM00061">
    <property type="entry name" value="MATH"/>
    <property type="match status" value="1"/>
</dbReference>
<protein>
    <recommendedName>
        <fullName evidence="2">MATH domain-containing protein</fullName>
    </recommendedName>
</protein>
<dbReference type="SUPFAM" id="SSF49599">
    <property type="entry name" value="TRAF domain-like"/>
    <property type="match status" value="2"/>
</dbReference>
<reference evidence="3 4" key="1">
    <citation type="journal article" date="2021" name="bioRxiv">
        <title>The Gossypium anomalum genome as a resource for cotton improvement and evolutionary analysis of hybrid incompatibility.</title>
        <authorList>
            <person name="Grover C.E."/>
            <person name="Yuan D."/>
            <person name="Arick M.A."/>
            <person name="Miller E.R."/>
            <person name="Hu G."/>
            <person name="Peterson D.G."/>
            <person name="Wendel J.F."/>
            <person name="Udall J.A."/>
        </authorList>
    </citation>
    <scope>NUCLEOTIDE SEQUENCE [LARGE SCALE GENOMIC DNA]</scope>
    <source>
        <strain evidence="3">JFW-Udall</strain>
        <tissue evidence="3">Leaf</tissue>
    </source>
</reference>
<dbReference type="Pfam" id="PF22486">
    <property type="entry name" value="MATH_2"/>
    <property type="match status" value="2"/>
</dbReference>
<dbReference type="Proteomes" id="UP000701853">
    <property type="component" value="Chromosome 5"/>
</dbReference>
<dbReference type="OrthoDB" id="935914at2759"/>
<evidence type="ECO:0000313" key="3">
    <source>
        <dbReference type="EMBL" id="KAG8493139.1"/>
    </source>
</evidence>
<feature type="region of interest" description="Disordered" evidence="1">
    <location>
        <begin position="278"/>
        <end position="298"/>
    </location>
</feature>
<evidence type="ECO:0000256" key="1">
    <source>
        <dbReference type="SAM" id="MobiDB-lite"/>
    </source>
</evidence>
<dbReference type="PROSITE" id="PS50144">
    <property type="entry name" value="MATH"/>
    <property type="match status" value="2"/>
</dbReference>
<organism evidence="3 4">
    <name type="scientific">Gossypium anomalum</name>
    <dbReference type="NCBI Taxonomy" id="47600"/>
    <lineage>
        <taxon>Eukaryota</taxon>
        <taxon>Viridiplantae</taxon>
        <taxon>Streptophyta</taxon>
        <taxon>Embryophyta</taxon>
        <taxon>Tracheophyta</taxon>
        <taxon>Spermatophyta</taxon>
        <taxon>Magnoliopsida</taxon>
        <taxon>eudicotyledons</taxon>
        <taxon>Gunneridae</taxon>
        <taxon>Pentapetalae</taxon>
        <taxon>rosids</taxon>
        <taxon>malvids</taxon>
        <taxon>Malvales</taxon>
        <taxon>Malvaceae</taxon>
        <taxon>Malvoideae</taxon>
        <taxon>Gossypium</taxon>
    </lineage>
</organism>
<dbReference type="Gene3D" id="2.60.210.10">
    <property type="entry name" value="Apoptosis, Tumor Necrosis Factor Receptor Associated Protein 2, Chain A"/>
    <property type="match status" value="2"/>
</dbReference>
<dbReference type="CDD" id="cd00121">
    <property type="entry name" value="MATH"/>
    <property type="match status" value="2"/>
</dbReference>
<gene>
    <name evidence="3" type="ORF">CXB51_010507</name>
</gene>
<feature type="domain" description="MATH" evidence="2">
    <location>
        <begin position="48"/>
        <end position="171"/>
    </location>
</feature>
<feature type="compositionally biased region" description="Basic and acidic residues" evidence="1">
    <location>
        <begin position="284"/>
        <end position="294"/>
    </location>
</feature>
<feature type="domain" description="MATH" evidence="2">
    <location>
        <begin position="204"/>
        <end position="338"/>
    </location>
</feature>
<feature type="region of interest" description="Disordered" evidence="1">
    <location>
        <begin position="1"/>
        <end position="29"/>
    </location>
</feature>
<dbReference type="InterPro" id="IPR002083">
    <property type="entry name" value="MATH/TRAF_dom"/>
</dbReference>
<dbReference type="AlphaFoldDB" id="A0A8J5YUM1"/>
<dbReference type="InterPro" id="IPR008974">
    <property type="entry name" value="TRAF-like"/>
</dbReference>
<name>A0A8J5YUM1_9ROSI</name>
<evidence type="ECO:0000313" key="4">
    <source>
        <dbReference type="Proteomes" id="UP000701853"/>
    </source>
</evidence>
<evidence type="ECO:0000259" key="2">
    <source>
        <dbReference type="PROSITE" id="PS50144"/>
    </source>
</evidence>
<feature type="compositionally biased region" description="Polar residues" evidence="1">
    <location>
        <begin position="1"/>
        <end position="12"/>
    </location>
</feature>
<dbReference type="PANTHER" id="PTHR46162:SF40">
    <property type="entry name" value="TRAF-LIKE FAMILY PROTEIN"/>
    <property type="match status" value="1"/>
</dbReference>
<accession>A0A8J5YUM1</accession>
<comment type="caution">
    <text evidence="3">The sequence shown here is derived from an EMBL/GenBank/DDBJ whole genome shotgun (WGS) entry which is preliminary data.</text>
</comment>
<keyword evidence="4" id="KW-1185">Reference proteome</keyword>
<dbReference type="EMBL" id="JAHUZN010000005">
    <property type="protein sequence ID" value="KAG8493139.1"/>
    <property type="molecule type" value="Genomic_DNA"/>
</dbReference>